<dbReference type="Proteomes" id="UP000694845">
    <property type="component" value="Unplaced"/>
</dbReference>
<keyword evidence="5 8" id="KW-1133">Transmembrane helix</keyword>
<evidence type="ECO:0000256" key="1">
    <source>
        <dbReference type="ARBA" id="ARBA00004141"/>
    </source>
</evidence>
<dbReference type="Gene3D" id="3.10.580.10">
    <property type="entry name" value="CBS-domain"/>
    <property type="match status" value="1"/>
</dbReference>
<reference evidence="14" key="1">
    <citation type="submission" date="2025-08" db="UniProtKB">
        <authorList>
            <consortium name="RefSeq"/>
        </authorList>
    </citation>
    <scope>IDENTIFICATION</scope>
</reference>
<dbReference type="InterPro" id="IPR002550">
    <property type="entry name" value="CNNM"/>
</dbReference>
<evidence type="ECO:0000256" key="7">
    <source>
        <dbReference type="PROSITE-ProRule" id="PRU00703"/>
    </source>
</evidence>
<evidence type="ECO:0000256" key="4">
    <source>
        <dbReference type="ARBA" id="ARBA00022737"/>
    </source>
</evidence>
<dbReference type="GO" id="GO:0016020">
    <property type="term" value="C:membrane"/>
    <property type="evidence" value="ECO:0007669"/>
    <property type="project" value="UniProtKB-SubCell"/>
</dbReference>
<evidence type="ECO:0000313" key="14">
    <source>
        <dbReference type="RefSeq" id="XP_022094755.1"/>
    </source>
</evidence>
<evidence type="ECO:0000256" key="10">
    <source>
        <dbReference type="SAM" id="Phobius"/>
    </source>
</evidence>
<evidence type="ECO:0000256" key="5">
    <source>
        <dbReference type="ARBA" id="ARBA00022989"/>
    </source>
</evidence>
<evidence type="ECO:0000313" key="13">
    <source>
        <dbReference type="Proteomes" id="UP000694845"/>
    </source>
</evidence>
<dbReference type="InterPro" id="IPR000644">
    <property type="entry name" value="CBS_dom"/>
</dbReference>
<dbReference type="GO" id="GO:0005737">
    <property type="term" value="C:cytoplasm"/>
    <property type="evidence" value="ECO:0007669"/>
    <property type="project" value="TreeGrafter"/>
</dbReference>
<dbReference type="KEGG" id="aplc:110981473"/>
<feature type="region of interest" description="Disordered" evidence="9">
    <location>
        <begin position="40"/>
        <end position="65"/>
    </location>
</feature>
<comment type="subcellular location">
    <subcellularLocation>
        <location evidence="1">Membrane</location>
        <topology evidence="1">Multi-pass membrane protein</topology>
    </subcellularLocation>
</comment>
<feature type="domain" description="CNNM transmembrane" evidence="12">
    <location>
        <begin position="84"/>
        <end position="249"/>
    </location>
</feature>
<dbReference type="AlphaFoldDB" id="A0A8B7YQL7"/>
<proteinExistence type="inferred from homology"/>
<sequence length="528" mass="58009">MPFTGQSCQLVFRVVDSAQDMECFLKIEYVERRPSKPVVTVDTVTPYHPPTKDRREGSAQPNSLKSARSGLVGGIRTHGCDFIGLMSGLTMGLLSLDILSLRVLAEGGKPHEQRYAKRITPIVERHHLLLVTLLLANAAAVESMPIFLDKVTNEVIAIIVSVTAVLLFGEVVPQAVCTRYGLAIGAWLSPLVILLMIMFFPIAWPISKVLDCILGHEHGTFFRRAELGALVSIHKEKQEQNEEPLTEDEVLIIQGALSMRSKVVKDALVPLESIFMLDARSRMDAECMEKVFVKGPYSRIPVYQGHRGNILGLILVKTLVKVDPNTAPTIGEIFQEHGRTLPKVPSNMPLYDLLNEMQTGKCHMAAVASSPGAAEPKSPREGADQVDGSSWKEGEILGIITLEDIIEELLQEEIVDETDEYVDVHRRVRVARAKMARAQSSQQDAGHRESGVVQHRTASVSWGPVKSPGIRNEPVFQPGKYDCSASGQQQGQASDKARPARDKPTSSINGVHEGEDRTSDTTPLISLE</sequence>
<dbReference type="PANTHER" id="PTHR12064:SF97">
    <property type="entry name" value="METAL TRANSPORTER CNNM-5"/>
    <property type="match status" value="1"/>
</dbReference>
<dbReference type="SUPFAM" id="SSF54631">
    <property type="entry name" value="CBS-domain pair"/>
    <property type="match status" value="1"/>
</dbReference>
<dbReference type="GO" id="GO:1905941">
    <property type="term" value="P:positive regulation of gonad development"/>
    <property type="evidence" value="ECO:0007669"/>
    <property type="project" value="UniProtKB-ARBA"/>
</dbReference>
<dbReference type="PROSITE" id="PS51846">
    <property type="entry name" value="CNNM"/>
    <property type="match status" value="1"/>
</dbReference>
<dbReference type="OrthoDB" id="5353557at2759"/>
<dbReference type="GO" id="GO:0030026">
    <property type="term" value="P:intracellular manganese ion homeostasis"/>
    <property type="evidence" value="ECO:0007669"/>
    <property type="project" value="TreeGrafter"/>
</dbReference>
<evidence type="ECO:0000256" key="2">
    <source>
        <dbReference type="ARBA" id="ARBA00010484"/>
    </source>
</evidence>
<evidence type="ECO:0000259" key="12">
    <source>
        <dbReference type="PROSITE" id="PS51846"/>
    </source>
</evidence>
<keyword evidence="4" id="KW-0677">Repeat</keyword>
<feature type="transmembrane region" description="Helical" evidence="10">
    <location>
        <begin position="154"/>
        <end position="172"/>
    </location>
</feature>
<keyword evidence="7" id="KW-0129">CBS domain</keyword>
<evidence type="ECO:0000259" key="11">
    <source>
        <dbReference type="PROSITE" id="PS51371"/>
    </source>
</evidence>
<feature type="transmembrane region" description="Helical" evidence="10">
    <location>
        <begin position="82"/>
        <end position="105"/>
    </location>
</feature>
<dbReference type="RefSeq" id="XP_022094755.1">
    <property type="nucleotide sequence ID" value="XM_022239063.1"/>
</dbReference>
<keyword evidence="3 8" id="KW-0812">Transmembrane</keyword>
<name>A0A8B7YQL7_ACAPL</name>
<dbReference type="GO" id="GO:0008340">
    <property type="term" value="P:determination of adult lifespan"/>
    <property type="evidence" value="ECO:0007669"/>
    <property type="project" value="UniProtKB-ARBA"/>
</dbReference>
<feature type="region of interest" description="Disordered" evidence="9">
    <location>
        <begin position="369"/>
        <end position="388"/>
    </location>
</feature>
<dbReference type="PROSITE" id="PS51371">
    <property type="entry name" value="CBS"/>
    <property type="match status" value="1"/>
</dbReference>
<feature type="transmembrane region" description="Helical" evidence="10">
    <location>
        <begin position="184"/>
        <end position="204"/>
    </location>
</feature>
<gene>
    <name evidence="14" type="primary">LOC110981473</name>
</gene>
<dbReference type="GeneID" id="110981473"/>
<feature type="compositionally biased region" description="Low complexity" evidence="9">
    <location>
        <begin position="484"/>
        <end position="494"/>
    </location>
</feature>
<dbReference type="PANTHER" id="PTHR12064">
    <property type="entry name" value="METAL TRANSPORTER CNNM"/>
    <property type="match status" value="1"/>
</dbReference>
<feature type="compositionally biased region" description="Basic and acidic residues" evidence="9">
    <location>
        <begin position="495"/>
        <end position="504"/>
    </location>
</feature>
<keyword evidence="6 8" id="KW-0472">Membrane</keyword>
<dbReference type="InterPro" id="IPR044751">
    <property type="entry name" value="Ion_transp-like_CBS"/>
</dbReference>
<feature type="region of interest" description="Disordered" evidence="9">
    <location>
        <begin position="437"/>
        <end position="528"/>
    </location>
</feature>
<accession>A0A8B7YQL7</accession>
<feature type="domain" description="CBS" evidence="11">
    <location>
        <begin position="337"/>
        <end position="417"/>
    </location>
</feature>
<evidence type="ECO:0000256" key="3">
    <source>
        <dbReference type="ARBA" id="ARBA00022692"/>
    </source>
</evidence>
<evidence type="ECO:0000256" key="8">
    <source>
        <dbReference type="PROSITE-ProRule" id="PRU01193"/>
    </source>
</evidence>
<evidence type="ECO:0000256" key="6">
    <source>
        <dbReference type="ARBA" id="ARBA00023136"/>
    </source>
</evidence>
<keyword evidence="13" id="KW-1185">Reference proteome</keyword>
<dbReference type="GO" id="GO:0040018">
    <property type="term" value="P:positive regulation of multicellular organism growth"/>
    <property type="evidence" value="ECO:0007669"/>
    <property type="project" value="UniProtKB-ARBA"/>
</dbReference>
<dbReference type="CDD" id="cd04590">
    <property type="entry name" value="CBS_pair_CorC_HlyC_assoc"/>
    <property type="match status" value="1"/>
</dbReference>
<comment type="similarity">
    <text evidence="2">Belongs to the ACDP family.</text>
</comment>
<dbReference type="GO" id="GO:0032026">
    <property type="term" value="P:response to magnesium ion"/>
    <property type="evidence" value="ECO:0007669"/>
    <property type="project" value="UniProtKB-ARBA"/>
</dbReference>
<feature type="transmembrane region" description="Helical" evidence="10">
    <location>
        <begin position="126"/>
        <end position="148"/>
    </location>
</feature>
<organism evidence="13 14">
    <name type="scientific">Acanthaster planci</name>
    <name type="common">Crown-of-thorns starfish</name>
    <dbReference type="NCBI Taxonomy" id="133434"/>
    <lineage>
        <taxon>Eukaryota</taxon>
        <taxon>Metazoa</taxon>
        <taxon>Echinodermata</taxon>
        <taxon>Eleutherozoa</taxon>
        <taxon>Asterozoa</taxon>
        <taxon>Asteroidea</taxon>
        <taxon>Valvatacea</taxon>
        <taxon>Valvatida</taxon>
        <taxon>Acanthasteridae</taxon>
        <taxon>Acanthaster</taxon>
    </lineage>
</organism>
<dbReference type="InterPro" id="IPR045095">
    <property type="entry name" value="ACDP"/>
</dbReference>
<dbReference type="InterPro" id="IPR046342">
    <property type="entry name" value="CBS_dom_sf"/>
</dbReference>
<dbReference type="Pfam" id="PF01595">
    <property type="entry name" value="CNNM"/>
    <property type="match status" value="1"/>
</dbReference>
<dbReference type="GO" id="GO:0010960">
    <property type="term" value="P:magnesium ion homeostasis"/>
    <property type="evidence" value="ECO:0007669"/>
    <property type="project" value="InterPro"/>
</dbReference>
<evidence type="ECO:0000256" key="9">
    <source>
        <dbReference type="SAM" id="MobiDB-lite"/>
    </source>
</evidence>
<dbReference type="FunFam" id="3.10.580.10:FF:000006">
    <property type="entry name" value="DUF21 and CBS domain protein"/>
    <property type="match status" value="1"/>
</dbReference>
<protein>
    <submittedName>
        <fullName evidence="14">DUF21 domain-containing protein At4g14240-like isoform X1</fullName>
    </submittedName>
</protein>